<name>A0AAV3YC95_9GAST</name>
<evidence type="ECO:0000256" key="1">
    <source>
        <dbReference type="SAM" id="MobiDB-lite"/>
    </source>
</evidence>
<feature type="region of interest" description="Disordered" evidence="1">
    <location>
        <begin position="12"/>
        <end position="32"/>
    </location>
</feature>
<reference evidence="2 3" key="1">
    <citation type="journal article" date="2021" name="Elife">
        <title>Chloroplast acquisition without the gene transfer in kleptoplastic sea slugs, Plakobranchus ocellatus.</title>
        <authorList>
            <person name="Maeda T."/>
            <person name="Takahashi S."/>
            <person name="Yoshida T."/>
            <person name="Shimamura S."/>
            <person name="Takaki Y."/>
            <person name="Nagai Y."/>
            <person name="Toyoda A."/>
            <person name="Suzuki Y."/>
            <person name="Arimoto A."/>
            <person name="Ishii H."/>
            <person name="Satoh N."/>
            <person name="Nishiyama T."/>
            <person name="Hasebe M."/>
            <person name="Maruyama T."/>
            <person name="Minagawa J."/>
            <person name="Obokata J."/>
            <person name="Shigenobu S."/>
        </authorList>
    </citation>
    <scope>NUCLEOTIDE SEQUENCE [LARGE SCALE GENOMIC DNA]</scope>
</reference>
<evidence type="ECO:0000313" key="2">
    <source>
        <dbReference type="EMBL" id="GFN79703.1"/>
    </source>
</evidence>
<organism evidence="2 3">
    <name type="scientific">Plakobranchus ocellatus</name>
    <dbReference type="NCBI Taxonomy" id="259542"/>
    <lineage>
        <taxon>Eukaryota</taxon>
        <taxon>Metazoa</taxon>
        <taxon>Spiralia</taxon>
        <taxon>Lophotrochozoa</taxon>
        <taxon>Mollusca</taxon>
        <taxon>Gastropoda</taxon>
        <taxon>Heterobranchia</taxon>
        <taxon>Euthyneura</taxon>
        <taxon>Panpulmonata</taxon>
        <taxon>Sacoglossa</taxon>
        <taxon>Placobranchoidea</taxon>
        <taxon>Plakobranchidae</taxon>
        <taxon>Plakobranchus</taxon>
    </lineage>
</organism>
<feature type="compositionally biased region" description="Low complexity" evidence="1">
    <location>
        <begin position="19"/>
        <end position="32"/>
    </location>
</feature>
<evidence type="ECO:0000313" key="3">
    <source>
        <dbReference type="Proteomes" id="UP000735302"/>
    </source>
</evidence>
<accession>A0AAV3YC95</accession>
<gene>
    <name evidence="2" type="ORF">PoB_000620900</name>
</gene>
<dbReference type="EMBL" id="BLXT01000722">
    <property type="protein sequence ID" value="GFN79703.1"/>
    <property type="molecule type" value="Genomic_DNA"/>
</dbReference>
<proteinExistence type="predicted"/>
<keyword evidence="3" id="KW-1185">Reference proteome</keyword>
<protein>
    <submittedName>
        <fullName evidence="2">Uncharacterized protein</fullName>
    </submittedName>
</protein>
<sequence>MSPMFFELLKISRSGGSGSSSSSSSSSNNSSSFPALDQYQQFYCAKYNTIKSRGGSGGGMNEVLATYDSSGLWIKSPCAISLVPSLLCSVSSKPVKRRFRAQGP</sequence>
<dbReference type="AlphaFoldDB" id="A0AAV3YC95"/>
<comment type="caution">
    <text evidence="2">The sequence shown here is derived from an EMBL/GenBank/DDBJ whole genome shotgun (WGS) entry which is preliminary data.</text>
</comment>
<dbReference type="Proteomes" id="UP000735302">
    <property type="component" value="Unassembled WGS sequence"/>
</dbReference>